<accession>A0A8S5SIF3</accession>
<organism evidence="1">
    <name type="scientific">Siphoviridae sp. ctBCr48</name>
    <dbReference type="NCBI Taxonomy" id="2827802"/>
    <lineage>
        <taxon>Viruses</taxon>
        <taxon>Duplodnaviria</taxon>
        <taxon>Heunggongvirae</taxon>
        <taxon>Uroviricota</taxon>
        <taxon>Caudoviricetes</taxon>
    </lineage>
</organism>
<proteinExistence type="predicted"/>
<dbReference type="EMBL" id="BK032595">
    <property type="protein sequence ID" value="DAF50370.1"/>
    <property type="molecule type" value="Genomic_DNA"/>
</dbReference>
<reference evidence="1" key="1">
    <citation type="journal article" date="2021" name="Proc. Natl. Acad. Sci. U.S.A.">
        <title>A Catalog of Tens of Thousands of Viruses from Human Metagenomes Reveals Hidden Associations with Chronic Diseases.</title>
        <authorList>
            <person name="Tisza M.J."/>
            <person name="Buck C.B."/>
        </authorList>
    </citation>
    <scope>NUCLEOTIDE SEQUENCE</scope>
    <source>
        <strain evidence="1">CtBCr48</strain>
    </source>
</reference>
<protein>
    <submittedName>
        <fullName evidence="1">Uncharacterized protein</fullName>
    </submittedName>
</protein>
<sequence length="106" mass="12330">MKNLYKTTKPNVYISVELIYNKGGENAYSREKNPRCYMLYINAVERVKKDGYITETFEPYTTMRVEVLRVNRASKRALADAEKYAQNFSPAWAMNYAGKYGYTLAD</sequence>
<name>A0A8S5SIF3_9CAUD</name>
<evidence type="ECO:0000313" key="1">
    <source>
        <dbReference type="EMBL" id="DAF50370.1"/>
    </source>
</evidence>